<gene>
    <name evidence="4" type="ORF">R3L15_02920</name>
    <name evidence="3" type="ORF">R3L16_04475</name>
</gene>
<dbReference type="InterPro" id="IPR002491">
    <property type="entry name" value="ABC_transptr_periplasmic_BD"/>
</dbReference>
<feature type="domain" description="Fe/B12 periplasmic-binding" evidence="2">
    <location>
        <begin position="19"/>
        <end position="264"/>
    </location>
</feature>
<evidence type="ECO:0000313" key="3">
    <source>
        <dbReference type="EMBL" id="WXA03749.1"/>
    </source>
</evidence>
<evidence type="ECO:0000313" key="5">
    <source>
        <dbReference type="Proteomes" id="UP001368318"/>
    </source>
</evidence>
<protein>
    <submittedName>
        <fullName evidence="3">Helical backbone metal receptor</fullName>
    </submittedName>
</protein>
<dbReference type="PANTHER" id="PTHR30535:SF35">
    <property type="entry name" value="PERIPLASMIC BINDING PROTEIN"/>
    <property type="match status" value="1"/>
</dbReference>
<dbReference type="PROSITE" id="PS50983">
    <property type="entry name" value="FE_B12_PBP"/>
    <property type="match status" value="1"/>
</dbReference>
<accession>A0AAU6P1N1</accession>
<dbReference type="KEGG" id="mcaa:R3L15_02920"/>
<dbReference type="PANTHER" id="PTHR30535">
    <property type="entry name" value="VITAMIN B12-BINDING PROTEIN"/>
    <property type="match status" value="1"/>
</dbReference>
<keyword evidence="3" id="KW-0675">Receptor</keyword>
<reference evidence="3 5" key="1">
    <citation type="submission" date="2023-10" db="EMBL/GenBank/DDBJ databases">
        <title>Culture-based analysis of two novel bacteria associated with mangrove crab gills.</title>
        <authorList>
            <person name="Yang X."/>
            <person name="Garuglieri E."/>
            <person name="Van Goethem M.W."/>
            <person name="Fusi M."/>
            <person name="Marasco R."/>
            <person name="Daffonchio D.G."/>
        </authorList>
    </citation>
    <scope>NUCLEOTIDE SEQUENCE [LARGE SCALE GENOMIC DNA]</scope>
    <source>
        <strain evidence="4">UG2-1</strain>
        <strain evidence="3">UG2-2</strain>
        <strain evidence="5">UG2_2</strain>
    </source>
</reference>
<evidence type="ECO:0000256" key="1">
    <source>
        <dbReference type="ARBA" id="ARBA00022729"/>
    </source>
</evidence>
<evidence type="ECO:0000259" key="2">
    <source>
        <dbReference type="PROSITE" id="PS50983"/>
    </source>
</evidence>
<dbReference type="SUPFAM" id="SSF53807">
    <property type="entry name" value="Helical backbone' metal receptor"/>
    <property type="match status" value="1"/>
</dbReference>
<dbReference type="InterPro" id="IPR050902">
    <property type="entry name" value="ABC_Transporter_SBP"/>
</dbReference>
<proteinExistence type="predicted"/>
<dbReference type="Proteomes" id="UP001368318">
    <property type="component" value="Chromosome"/>
</dbReference>
<dbReference type="EMBL" id="CP136924">
    <property type="protein sequence ID" value="WXA03749.1"/>
    <property type="molecule type" value="Genomic_DNA"/>
</dbReference>
<keyword evidence="1" id="KW-0732">Signal</keyword>
<dbReference type="AlphaFoldDB" id="A0AAU6P1N1"/>
<dbReference type="InterPro" id="IPR054828">
    <property type="entry name" value="Vit_B12_bind_prot"/>
</dbReference>
<keyword evidence="5" id="KW-1185">Reference proteome</keyword>
<organism evidence="3 5">
    <name type="scientific">Mangrovimonas cancribranchiae</name>
    <dbReference type="NCBI Taxonomy" id="3080055"/>
    <lineage>
        <taxon>Bacteria</taxon>
        <taxon>Pseudomonadati</taxon>
        <taxon>Bacteroidota</taxon>
        <taxon>Flavobacteriia</taxon>
        <taxon>Flavobacteriales</taxon>
        <taxon>Flavobacteriaceae</taxon>
        <taxon>Mangrovimonas</taxon>
    </lineage>
</organism>
<name>A0AAU6P1N1_9FLAO</name>
<sequence>MQVKDQLHRTLVFQDVPKRIVSLVPSLTELLCDLGLKKQLVGVTKFCVHPKTIREDTLIVGGTKQVHFDKIKALQPDIILCNKEENTQDIVEQCSQIAPVHVSDIYTVTDCLALIKMYGSIFDVKKEAAALVTSISNEQKSFQNFIVDKPVLKVGYFIWSSPWMVAGNHTFINYLLEQNNFKNVFVSSSRYPEICLNNEKLKAADVIMLSSEPYPFKKEHKETLEKQFPNTKVVLVDGEMFSWYGSRLKKAFPYFKCLHKNDLQ</sequence>
<dbReference type="Pfam" id="PF01497">
    <property type="entry name" value="Peripla_BP_2"/>
    <property type="match status" value="1"/>
</dbReference>
<evidence type="ECO:0000313" key="4">
    <source>
        <dbReference type="EMBL" id="WXA13830.1"/>
    </source>
</evidence>
<dbReference type="EMBL" id="CP136925">
    <property type="protein sequence ID" value="WXA13830.1"/>
    <property type="molecule type" value="Genomic_DNA"/>
</dbReference>
<dbReference type="RefSeq" id="WP_338733131.1">
    <property type="nucleotide sequence ID" value="NZ_CP136924.1"/>
</dbReference>
<dbReference type="Gene3D" id="3.40.50.1980">
    <property type="entry name" value="Nitrogenase molybdenum iron protein domain"/>
    <property type="match status" value="2"/>
</dbReference>
<dbReference type="NCBIfam" id="NF038402">
    <property type="entry name" value="TroA_like"/>
    <property type="match status" value="1"/>
</dbReference>